<organism evidence="2 3">
    <name type="scientific">Aplosporella prunicola CBS 121167</name>
    <dbReference type="NCBI Taxonomy" id="1176127"/>
    <lineage>
        <taxon>Eukaryota</taxon>
        <taxon>Fungi</taxon>
        <taxon>Dikarya</taxon>
        <taxon>Ascomycota</taxon>
        <taxon>Pezizomycotina</taxon>
        <taxon>Dothideomycetes</taxon>
        <taxon>Dothideomycetes incertae sedis</taxon>
        <taxon>Botryosphaeriales</taxon>
        <taxon>Aplosporellaceae</taxon>
        <taxon>Aplosporella</taxon>
    </lineage>
</organism>
<name>A0A6A6BLP8_9PEZI</name>
<accession>A0A6A6BLP8</accession>
<dbReference type="AlphaFoldDB" id="A0A6A6BLP8"/>
<proteinExistence type="predicted"/>
<sequence length="80" mass="8635">MTKKSNFSSRLPAGKEPRLCSPAGIRDSPAPSDSPSLHPCRRAAPETRASPFLGTSHINPSATLERCSMFIQWKGKGKTP</sequence>
<evidence type="ECO:0000313" key="2">
    <source>
        <dbReference type="EMBL" id="KAF2143471.1"/>
    </source>
</evidence>
<reference evidence="2" key="1">
    <citation type="journal article" date="2020" name="Stud. Mycol.">
        <title>101 Dothideomycetes genomes: a test case for predicting lifestyles and emergence of pathogens.</title>
        <authorList>
            <person name="Haridas S."/>
            <person name="Albert R."/>
            <person name="Binder M."/>
            <person name="Bloem J."/>
            <person name="Labutti K."/>
            <person name="Salamov A."/>
            <person name="Andreopoulos B."/>
            <person name="Baker S."/>
            <person name="Barry K."/>
            <person name="Bills G."/>
            <person name="Bluhm B."/>
            <person name="Cannon C."/>
            <person name="Castanera R."/>
            <person name="Culley D."/>
            <person name="Daum C."/>
            <person name="Ezra D."/>
            <person name="Gonzalez J."/>
            <person name="Henrissat B."/>
            <person name="Kuo A."/>
            <person name="Liang C."/>
            <person name="Lipzen A."/>
            <person name="Lutzoni F."/>
            <person name="Magnuson J."/>
            <person name="Mondo S."/>
            <person name="Nolan M."/>
            <person name="Ohm R."/>
            <person name="Pangilinan J."/>
            <person name="Park H.-J."/>
            <person name="Ramirez L."/>
            <person name="Alfaro M."/>
            <person name="Sun H."/>
            <person name="Tritt A."/>
            <person name="Yoshinaga Y."/>
            <person name="Zwiers L.-H."/>
            <person name="Turgeon B."/>
            <person name="Goodwin S."/>
            <person name="Spatafora J."/>
            <person name="Crous P."/>
            <person name="Grigoriev I."/>
        </authorList>
    </citation>
    <scope>NUCLEOTIDE SEQUENCE</scope>
    <source>
        <strain evidence="2">CBS 121167</strain>
    </source>
</reference>
<dbReference type="Proteomes" id="UP000799438">
    <property type="component" value="Unassembled WGS sequence"/>
</dbReference>
<dbReference type="EMBL" id="ML995482">
    <property type="protein sequence ID" value="KAF2143471.1"/>
    <property type="molecule type" value="Genomic_DNA"/>
</dbReference>
<gene>
    <name evidence="2" type="ORF">K452DRAFT_286304</name>
</gene>
<evidence type="ECO:0000313" key="3">
    <source>
        <dbReference type="Proteomes" id="UP000799438"/>
    </source>
</evidence>
<dbReference type="GeneID" id="54297765"/>
<feature type="region of interest" description="Disordered" evidence="1">
    <location>
        <begin position="1"/>
        <end position="58"/>
    </location>
</feature>
<evidence type="ECO:0000256" key="1">
    <source>
        <dbReference type="SAM" id="MobiDB-lite"/>
    </source>
</evidence>
<protein>
    <submittedName>
        <fullName evidence="2">Uncharacterized protein</fullName>
    </submittedName>
</protein>
<dbReference type="RefSeq" id="XP_033399183.1">
    <property type="nucleotide sequence ID" value="XM_033540269.1"/>
</dbReference>
<keyword evidence="3" id="KW-1185">Reference proteome</keyword>